<evidence type="ECO:0000259" key="1">
    <source>
        <dbReference type="Pfam" id="PF16130"/>
    </source>
</evidence>
<dbReference type="InterPro" id="IPR032295">
    <property type="entry name" value="DUF4842"/>
</dbReference>
<proteinExistence type="predicted"/>
<dbReference type="Proteomes" id="UP000887043">
    <property type="component" value="Unassembled WGS sequence"/>
</dbReference>
<dbReference type="RefSeq" id="WP_006283468.1">
    <property type="nucleotide sequence ID" value="NZ_BPTR01000001.1"/>
</dbReference>
<protein>
    <recommendedName>
        <fullName evidence="1">DUF4842 domain-containing protein</fullName>
    </recommendedName>
</protein>
<evidence type="ECO:0000313" key="2">
    <source>
        <dbReference type="EMBL" id="GJG27451.1"/>
    </source>
</evidence>
<comment type="caution">
    <text evidence="2">The sequence shown here is derived from an EMBL/GenBank/DDBJ whole genome shotgun (WGS) entry which is preliminary data.</text>
</comment>
<organism evidence="2 3">
    <name type="scientific">Segatella bryantii</name>
    <name type="common">Prevotella bryantii</name>
    <dbReference type="NCBI Taxonomy" id="77095"/>
    <lineage>
        <taxon>Bacteria</taxon>
        <taxon>Pseudomonadati</taxon>
        <taxon>Bacteroidota</taxon>
        <taxon>Bacteroidia</taxon>
        <taxon>Bacteroidales</taxon>
        <taxon>Prevotellaceae</taxon>
        <taxon>Segatella</taxon>
    </lineage>
</organism>
<accession>A0AA37HVW4</accession>
<dbReference type="Pfam" id="PF16130">
    <property type="entry name" value="DUF4842"/>
    <property type="match status" value="1"/>
</dbReference>
<evidence type="ECO:0000313" key="3">
    <source>
        <dbReference type="Proteomes" id="UP000887043"/>
    </source>
</evidence>
<name>A0AA37HVW4_SEGBR</name>
<dbReference type="AlphaFoldDB" id="A0AA37HVW4"/>
<gene>
    <name evidence="2" type="ORF">PRRU23_11510</name>
</gene>
<dbReference type="EMBL" id="BPTR01000001">
    <property type="protein sequence ID" value="GJG27451.1"/>
    <property type="molecule type" value="Genomic_DNA"/>
</dbReference>
<dbReference type="PROSITE" id="PS51257">
    <property type="entry name" value="PROKAR_LIPOPROTEIN"/>
    <property type="match status" value="1"/>
</dbReference>
<feature type="domain" description="DUF4842" evidence="1">
    <location>
        <begin position="638"/>
        <end position="680"/>
    </location>
</feature>
<reference evidence="2" key="1">
    <citation type="submission" date="2021-08" db="EMBL/GenBank/DDBJ databases">
        <title>Prevotella lacticifex sp. nov., isolated from rumen of cow.</title>
        <authorList>
            <person name="Shinkai T."/>
            <person name="Ikeyama N."/>
            <person name="Kumagai M."/>
            <person name="Ohmori H."/>
            <person name="Sakamoto M."/>
            <person name="Ohkuma M."/>
            <person name="Mitsumori M."/>
        </authorList>
    </citation>
    <scope>NUCLEOTIDE SEQUENCE</scope>
    <source>
        <strain evidence="2">DSM 11371</strain>
    </source>
</reference>
<sequence length="691" mass="73932">MKKSYFVDGAMALALACTLVGCSKDDLSSGEVSTNSSIDAASDQNWQMLNTGKVNIGINKDAGESYSVKLYANDPFVNNEGTVLAEGTVTSGNTFTSTFTYPTADTTFYAAYKDSKGYTYVKAVRVDNNAITTSFGTESSANAKSNISRATSSSEMLPGVETPNFASYKTGTVELTNSNATVDWDGDANYTTKIKISSGKSWSGAIDILGQEGDHARTLYIEGTWNLGSAFQKLGSNGVIVVANGGEIVIPSGATLLGYGEARIYVAPGGKISGNGNLTFANGTNYSYNAGDISVTTINNNGGQFYNYGTMTSANLEGSSTGSIFENHGKMFIENCGNNAYNSEIRNACWLECTNMKAVNLYLGPNSYTHGENLEMGNGTANISSNAILDMTGNISLNNTTISGPTSEDFALIQFGTISYCYGSLVKNNVHISVEEGKTDTPYTPYWNFTSGFNHYSGSTDVIGTGNADIIQKGQAQVVIPGGEYSDGNCSVGYNYNSKKNEADYTPATEIEENKQTYTYAFEDTQNNTDYDLNDVVITIKDNEQNSNKLDISLVALGGTKFVKMYLGGNVLFNDKELHSVFGVSQDVMVNTGAEGGVTKSAVTTTIDKPSNFDFSNPGLVLYASTTGNISLATQGQDPHAIAVPGIWAWPLEKIIITKAYANFETFAKDGSHQTAKDWYNYPTTGKVYTE</sequence>